<proteinExistence type="predicted"/>
<comment type="caution">
    <text evidence="1">The sequence shown here is derived from an EMBL/GenBank/DDBJ whole genome shotgun (WGS) entry which is preliminary data.</text>
</comment>
<reference evidence="1 2" key="1">
    <citation type="submission" date="2016-08" db="EMBL/GenBank/DDBJ databases">
        <title>Draft genome of the agarase producing Sphingomonas sp. MCT13.</title>
        <authorList>
            <person name="D'Andrea M.M."/>
            <person name="Rossolini G.M."/>
            <person name="Thaller M.C."/>
        </authorList>
    </citation>
    <scope>NUCLEOTIDE SEQUENCE [LARGE SCALE GENOMIC DNA]</scope>
    <source>
        <strain evidence="1 2">MCT13</strain>
    </source>
</reference>
<gene>
    <name evidence="1" type="ORF">BFL28_17930</name>
</gene>
<dbReference type="RefSeq" id="WP_004213002.1">
    <property type="nucleotide sequence ID" value="NZ_MDDS01000030.1"/>
</dbReference>
<accession>A0A1E3LUJ5</accession>
<dbReference type="STRING" id="1888892.BFL28_17930"/>
<dbReference type="GeneID" id="44135448"/>
<dbReference type="EMBL" id="MDDS01000030">
    <property type="protein sequence ID" value="ODP37432.1"/>
    <property type="molecule type" value="Genomic_DNA"/>
</dbReference>
<dbReference type="OrthoDB" id="7575972at2"/>
<sequence length="70" mass="7627">MNDNEPELDDLILAAFKRAFADGRMDVAEHLLIALETVSGRPAGDEEAEIGLRVGAAYGMITKLGERPER</sequence>
<protein>
    <submittedName>
        <fullName evidence="1">Uncharacterized protein</fullName>
    </submittedName>
</protein>
<dbReference type="AlphaFoldDB" id="A0A1E3LUJ5"/>
<name>A0A1E3LUJ5_9SPHN</name>
<evidence type="ECO:0000313" key="1">
    <source>
        <dbReference type="EMBL" id="ODP37432.1"/>
    </source>
</evidence>
<dbReference type="Proteomes" id="UP000094487">
    <property type="component" value="Unassembled WGS sequence"/>
</dbReference>
<evidence type="ECO:0000313" key="2">
    <source>
        <dbReference type="Proteomes" id="UP000094487"/>
    </source>
</evidence>
<keyword evidence="2" id="KW-1185">Reference proteome</keyword>
<organism evidence="1 2">
    <name type="scientific">Sphingomonas turrisvirgatae</name>
    <dbReference type="NCBI Taxonomy" id="1888892"/>
    <lineage>
        <taxon>Bacteria</taxon>
        <taxon>Pseudomonadati</taxon>
        <taxon>Pseudomonadota</taxon>
        <taxon>Alphaproteobacteria</taxon>
        <taxon>Sphingomonadales</taxon>
        <taxon>Sphingomonadaceae</taxon>
        <taxon>Sphingomonas</taxon>
    </lineage>
</organism>